<reference evidence="4" key="1">
    <citation type="journal article" date="2019" name="Int. J. Syst. Evol. Microbiol.">
        <title>The Global Catalogue of Microorganisms (GCM) 10K type strain sequencing project: providing services to taxonomists for standard genome sequencing and annotation.</title>
        <authorList>
            <consortium name="The Broad Institute Genomics Platform"/>
            <consortium name="The Broad Institute Genome Sequencing Center for Infectious Disease"/>
            <person name="Wu L."/>
            <person name="Ma J."/>
        </authorList>
    </citation>
    <scope>NUCLEOTIDE SEQUENCE [LARGE SCALE GENOMIC DNA]</scope>
    <source>
        <strain evidence="4">JCM 17939</strain>
    </source>
</reference>
<dbReference type="InterPro" id="IPR013610">
    <property type="entry name" value="ArdC_N"/>
</dbReference>
<comment type="caution">
    <text evidence="3">The sequence shown here is derived from an EMBL/GenBank/DDBJ whole genome shotgun (WGS) entry which is preliminary data.</text>
</comment>
<evidence type="ECO:0000313" key="3">
    <source>
        <dbReference type="EMBL" id="GAA4626992.1"/>
    </source>
</evidence>
<dbReference type="Proteomes" id="UP001501442">
    <property type="component" value="Unassembled WGS sequence"/>
</dbReference>
<protein>
    <recommendedName>
        <fullName evidence="2">N-terminal domain-containing protein</fullName>
    </recommendedName>
</protein>
<feature type="region of interest" description="Disordered" evidence="1">
    <location>
        <begin position="103"/>
        <end position="123"/>
    </location>
</feature>
<dbReference type="EMBL" id="BAABHK010000004">
    <property type="protein sequence ID" value="GAA4626992.1"/>
    <property type="molecule type" value="Genomic_DNA"/>
</dbReference>
<organism evidence="3 4">
    <name type="scientific">Actinoallomurus vinaceus</name>
    <dbReference type="NCBI Taxonomy" id="1080074"/>
    <lineage>
        <taxon>Bacteria</taxon>
        <taxon>Bacillati</taxon>
        <taxon>Actinomycetota</taxon>
        <taxon>Actinomycetes</taxon>
        <taxon>Streptosporangiales</taxon>
        <taxon>Thermomonosporaceae</taxon>
        <taxon>Actinoallomurus</taxon>
    </lineage>
</organism>
<proteinExistence type="predicted"/>
<name>A0ABP8UD44_9ACTN</name>
<feature type="domain" description="N-terminal" evidence="2">
    <location>
        <begin position="29"/>
        <end position="131"/>
    </location>
</feature>
<dbReference type="Pfam" id="PF08401">
    <property type="entry name" value="ArdcN"/>
    <property type="match status" value="1"/>
</dbReference>
<gene>
    <name evidence="3" type="ORF">GCM10023196_037460</name>
</gene>
<feature type="region of interest" description="Disordered" evidence="1">
    <location>
        <begin position="140"/>
        <end position="186"/>
    </location>
</feature>
<evidence type="ECO:0000259" key="2">
    <source>
        <dbReference type="Pfam" id="PF08401"/>
    </source>
</evidence>
<evidence type="ECO:0000256" key="1">
    <source>
        <dbReference type="SAM" id="MobiDB-lite"/>
    </source>
</evidence>
<sequence length="186" mass="20724">MPPTKTRKKTRKKRRTEPRFTTASLAVMAELKAAMMSPEETEHFTHFAAMLGEKYSLRNRFLIWIQRPTATHVAAKSTWSDDYGRRISGGKGCGIAIVAPLTRKADKEEGGPKGKDEPQKKDEREIWGVKVTYVYDIADTSPADDQAQPAALPAVQPAPRPEASEVTDMLTTILEDKHSERTAAEE</sequence>
<feature type="compositionally biased region" description="Low complexity" evidence="1">
    <location>
        <begin position="140"/>
        <end position="157"/>
    </location>
</feature>
<evidence type="ECO:0000313" key="4">
    <source>
        <dbReference type="Proteomes" id="UP001501442"/>
    </source>
</evidence>
<accession>A0ABP8UD44</accession>
<feature type="compositionally biased region" description="Basic and acidic residues" evidence="1">
    <location>
        <begin position="174"/>
        <end position="186"/>
    </location>
</feature>
<keyword evidence="4" id="KW-1185">Reference proteome</keyword>